<evidence type="ECO:0000256" key="5">
    <source>
        <dbReference type="ARBA" id="ARBA00022989"/>
    </source>
</evidence>
<reference evidence="9" key="1">
    <citation type="submission" date="2022-08" db="EMBL/GenBank/DDBJ databases">
        <title>Novel sulfate-reducing endosymbionts in the free-living metamonad Anaeramoeba.</title>
        <authorList>
            <person name="Jerlstrom-Hultqvist J."/>
            <person name="Cepicka I."/>
            <person name="Gallot-Lavallee L."/>
            <person name="Salas-Leiva D."/>
            <person name="Curtis B.A."/>
            <person name="Zahonova K."/>
            <person name="Pipaliya S."/>
            <person name="Dacks J."/>
            <person name="Roger A.J."/>
        </authorList>
    </citation>
    <scope>NUCLEOTIDE SEQUENCE</scope>
    <source>
        <strain evidence="9">Schooner1</strain>
    </source>
</reference>
<evidence type="ECO:0000256" key="8">
    <source>
        <dbReference type="SAM" id="Phobius"/>
    </source>
</evidence>
<feature type="transmembrane region" description="Helical" evidence="8">
    <location>
        <begin position="140"/>
        <end position="162"/>
    </location>
</feature>
<feature type="transmembrane region" description="Helical" evidence="8">
    <location>
        <begin position="55"/>
        <end position="73"/>
    </location>
</feature>
<feature type="transmembrane region" description="Helical" evidence="8">
    <location>
        <begin position="321"/>
        <end position="340"/>
    </location>
</feature>
<keyword evidence="3" id="KW-0813">Transport</keyword>
<dbReference type="PANTHER" id="PTHR20772:SF2">
    <property type="entry name" value="PROTEIN FMP42"/>
    <property type="match status" value="1"/>
</dbReference>
<dbReference type="Pfam" id="PF07690">
    <property type="entry name" value="MFS_1"/>
    <property type="match status" value="1"/>
</dbReference>
<evidence type="ECO:0000313" key="10">
    <source>
        <dbReference type="Proteomes" id="UP001150062"/>
    </source>
</evidence>
<organism evidence="9 10">
    <name type="scientific">Anaeramoeba flamelloides</name>
    <dbReference type="NCBI Taxonomy" id="1746091"/>
    <lineage>
        <taxon>Eukaryota</taxon>
        <taxon>Metamonada</taxon>
        <taxon>Anaeramoebidae</taxon>
        <taxon>Anaeramoeba</taxon>
    </lineage>
</organism>
<comment type="subcellular location">
    <subcellularLocation>
        <location evidence="1">Membrane</location>
        <topology evidence="1">Multi-pass membrane protein</topology>
    </subcellularLocation>
</comment>
<dbReference type="InterPro" id="IPR036259">
    <property type="entry name" value="MFS_trans_sf"/>
</dbReference>
<feature type="transmembrane region" description="Helical" evidence="8">
    <location>
        <begin position="386"/>
        <end position="406"/>
    </location>
</feature>
<feature type="transmembrane region" description="Helical" evidence="8">
    <location>
        <begin position="85"/>
        <end position="104"/>
    </location>
</feature>
<sequence>MKEKILFVLLSLSSLIYTGVIFGWPSLQQIFIEEGVFQELCEPNEKTCEKQQSRYFLLYLLFMIFYIVSQPVVGKYVDRFGSRTGIITCGLVLIPISSFIMAFFRSLDSIIIGMLLLTFTTILFQSILKLSELYPKHKSIFLTTINLLFDSSIVIFGFFEIIHQYFELKYIFICFAIFSLILHSLIAFLLREPMDEQRIQNFKKLEFGNDPEDLEQENNSIISNKEKENENENENENGTKKQQVKQVNEEENENEKEEEEEETKEEENNSVSEIGSEEDETDQITKKKLLLDEIDNNFDWELLVFEKYSNLNLTSKFKTGIFISQSLIFCFTCLTIILYPGSLGLRMSTLNVSFEQSGKYIQIFIFLQLGCILFAYPVAKLLTLPFDYAWSLVLILEITFHISNLFGIGWHWYSFISFMIIRAINFSAGSYFIAKIFGYTHFSQIYTTQTFLSSILLLIQFPVNTLIEKYWHSFFYADLFFLIISILLIAPAYYLIKIRKKFQKPPKK</sequence>
<feature type="transmembrane region" description="Helical" evidence="8">
    <location>
        <begin position="475"/>
        <end position="496"/>
    </location>
</feature>
<evidence type="ECO:0000256" key="2">
    <source>
        <dbReference type="ARBA" id="ARBA00006595"/>
    </source>
</evidence>
<comment type="caution">
    <text evidence="9">The sequence shown here is derived from an EMBL/GenBank/DDBJ whole genome shotgun (WGS) entry which is preliminary data.</text>
</comment>
<evidence type="ECO:0000256" key="4">
    <source>
        <dbReference type="ARBA" id="ARBA00022692"/>
    </source>
</evidence>
<comment type="similarity">
    <text evidence="2">Belongs to the SLC43A transporter (TC 2.A.1.44) family.</text>
</comment>
<dbReference type="SUPFAM" id="SSF103473">
    <property type="entry name" value="MFS general substrate transporter"/>
    <property type="match status" value="1"/>
</dbReference>
<feature type="transmembrane region" description="Helical" evidence="8">
    <location>
        <begin position="412"/>
        <end position="433"/>
    </location>
</feature>
<feature type="region of interest" description="Disordered" evidence="7">
    <location>
        <begin position="221"/>
        <end position="280"/>
    </location>
</feature>
<feature type="transmembrane region" description="Helical" evidence="8">
    <location>
        <begin position="360"/>
        <end position="379"/>
    </location>
</feature>
<evidence type="ECO:0000313" key="9">
    <source>
        <dbReference type="EMBL" id="KAJ6236878.1"/>
    </source>
</evidence>
<dbReference type="Proteomes" id="UP001150062">
    <property type="component" value="Unassembled WGS sequence"/>
</dbReference>
<feature type="compositionally biased region" description="Acidic residues" evidence="7">
    <location>
        <begin position="249"/>
        <end position="265"/>
    </location>
</feature>
<evidence type="ECO:0000256" key="3">
    <source>
        <dbReference type="ARBA" id="ARBA00022448"/>
    </source>
</evidence>
<keyword evidence="6 8" id="KW-0472">Membrane</keyword>
<accession>A0ABQ8XW91</accession>
<proteinExistence type="inferred from homology"/>
<feature type="transmembrane region" description="Helical" evidence="8">
    <location>
        <begin position="445"/>
        <end position="463"/>
    </location>
</feature>
<name>A0ABQ8XW91_9EUKA</name>
<keyword evidence="5 8" id="KW-1133">Transmembrane helix</keyword>
<dbReference type="InterPro" id="IPR052599">
    <property type="entry name" value="SLC43A_AATransporter"/>
</dbReference>
<keyword evidence="4 8" id="KW-0812">Transmembrane</keyword>
<dbReference type="InterPro" id="IPR011701">
    <property type="entry name" value="MFS"/>
</dbReference>
<feature type="transmembrane region" description="Helical" evidence="8">
    <location>
        <begin position="168"/>
        <end position="190"/>
    </location>
</feature>
<protein>
    <submittedName>
        <fullName evidence="9">Protein fmp42</fullName>
    </submittedName>
</protein>
<evidence type="ECO:0000256" key="6">
    <source>
        <dbReference type="ARBA" id="ARBA00023136"/>
    </source>
</evidence>
<dbReference type="Gene3D" id="1.20.1250.20">
    <property type="entry name" value="MFS general substrate transporter like domains"/>
    <property type="match status" value="1"/>
</dbReference>
<keyword evidence="10" id="KW-1185">Reference proteome</keyword>
<gene>
    <name evidence="9" type="ORF">M0813_27623</name>
</gene>
<feature type="transmembrane region" description="Helical" evidence="8">
    <location>
        <begin position="110"/>
        <end position="128"/>
    </location>
</feature>
<dbReference type="EMBL" id="JAOAOG010000242">
    <property type="protein sequence ID" value="KAJ6236878.1"/>
    <property type="molecule type" value="Genomic_DNA"/>
</dbReference>
<dbReference type="PANTHER" id="PTHR20772">
    <property type="entry name" value="PROTEIN FMP42"/>
    <property type="match status" value="1"/>
</dbReference>
<evidence type="ECO:0000256" key="1">
    <source>
        <dbReference type="ARBA" id="ARBA00004141"/>
    </source>
</evidence>
<evidence type="ECO:0000256" key="7">
    <source>
        <dbReference type="SAM" id="MobiDB-lite"/>
    </source>
</evidence>